<sequence length="294" mass="32211">MSREWSDMPSTHIERSDSGLGWETELHGIRRLPHRMAAFIVTMHPVIWGGFFIVLPLAVLGSTTVIGSRAAIAYVIVCACLWLMVWFSSAGFKTNHYRLNSEQQTVTIRPEFDDPETTQFAAATGTDERTIGLDTVDALQLIPLGPIVAARLRYQSPTVTKPEGILIPRGQVREIAGGFRSCGVSVPELTPGDRPTPERRPLRAAARIATTPILIGVLPVYVVQVRLGIDVWPFLFGFVLVTWVVIVRHLTVRFGIRPEGAGVRDWLLRWAIDLVVAALGLAGAFGLLALVGSS</sequence>
<evidence type="ECO:0008006" key="4">
    <source>
        <dbReference type="Google" id="ProtNLM"/>
    </source>
</evidence>
<feature type="transmembrane region" description="Helical" evidence="1">
    <location>
        <begin position="71"/>
        <end position="92"/>
    </location>
</feature>
<keyword evidence="3" id="KW-1185">Reference proteome</keyword>
<protein>
    <recommendedName>
        <fullName evidence="4">PH domain-containing protein</fullName>
    </recommendedName>
</protein>
<feature type="transmembrane region" description="Helical" evidence="1">
    <location>
        <begin position="36"/>
        <end position="59"/>
    </location>
</feature>
<gene>
    <name evidence="2" type="ORF">SAMN05192561_105133</name>
</gene>
<keyword evidence="1" id="KW-0472">Membrane</keyword>
<keyword evidence="1" id="KW-0812">Transmembrane</keyword>
<dbReference type="AlphaFoldDB" id="A0A1H6IX98"/>
<reference evidence="2 3" key="1">
    <citation type="submission" date="2016-10" db="EMBL/GenBank/DDBJ databases">
        <authorList>
            <person name="de Groot N.N."/>
        </authorList>
    </citation>
    <scope>NUCLEOTIDE SEQUENCE [LARGE SCALE GENOMIC DNA]</scope>
    <source>
        <strain evidence="2 3">IBRC-M10418</strain>
    </source>
</reference>
<dbReference type="Proteomes" id="UP000199215">
    <property type="component" value="Unassembled WGS sequence"/>
</dbReference>
<evidence type="ECO:0000313" key="3">
    <source>
        <dbReference type="Proteomes" id="UP000199215"/>
    </source>
</evidence>
<dbReference type="STRING" id="1267564.SAMN05192561_105133"/>
<feature type="transmembrane region" description="Helical" evidence="1">
    <location>
        <begin position="204"/>
        <end position="225"/>
    </location>
</feature>
<feature type="transmembrane region" description="Helical" evidence="1">
    <location>
        <begin position="270"/>
        <end position="291"/>
    </location>
</feature>
<dbReference type="EMBL" id="FNWU01000005">
    <property type="protein sequence ID" value="SEH54034.1"/>
    <property type="molecule type" value="Genomic_DNA"/>
</dbReference>
<accession>A0A1H6IX98</accession>
<keyword evidence="1" id="KW-1133">Transmembrane helix</keyword>
<feature type="transmembrane region" description="Helical" evidence="1">
    <location>
        <begin position="231"/>
        <end position="250"/>
    </location>
</feature>
<organism evidence="2 3">
    <name type="scientific">Halopenitus malekzadehii</name>
    <dbReference type="NCBI Taxonomy" id="1267564"/>
    <lineage>
        <taxon>Archaea</taxon>
        <taxon>Methanobacteriati</taxon>
        <taxon>Methanobacteriota</taxon>
        <taxon>Stenosarchaea group</taxon>
        <taxon>Halobacteria</taxon>
        <taxon>Halobacteriales</taxon>
        <taxon>Haloferacaceae</taxon>
        <taxon>Halopenitus</taxon>
    </lineage>
</organism>
<evidence type="ECO:0000256" key="1">
    <source>
        <dbReference type="SAM" id="Phobius"/>
    </source>
</evidence>
<evidence type="ECO:0000313" key="2">
    <source>
        <dbReference type="EMBL" id="SEH54034.1"/>
    </source>
</evidence>
<proteinExistence type="predicted"/>
<name>A0A1H6IX98_9EURY</name>